<evidence type="ECO:0000256" key="2">
    <source>
        <dbReference type="ARBA" id="ARBA00022448"/>
    </source>
</evidence>
<evidence type="ECO:0000313" key="14">
    <source>
        <dbReference type="EMBL" id="QDP95926.1"/>
    </source>
</evidence>
<dbReference type="InterPro" id="IPR017871">
    <property type="entry name" value="ABC_transporter-like_CS"/>
</dbReference>
<dbReference type="RefSeq" id="WP_143985892.1">
    <property type="nucleotide sequence ID" value="NZ_CP041692.1"/>
</dbReference>
<protein>
    <submittedName>
        <fullName evidence="14">ABC transporter ATP-binding protein</fullName>
    </submittedName>
</protein>
<proteinExistence type="inferred from homology"/>
<dbReference type="Gene3D" id="1.20.1560.10">
    <property type="entry name" value="ABC transporter type 1, transmembrane domain"/>
    <property type="match status" value="2"/>
</dbReference>
<reference evidence="14 15" key="1">
    <citation type="submission" date="2019-07" db="EMBL/GenBank/DDBJ databases">
        <title>Microlunatus dokdonensis sp. nov. isolated from the rhizospheric soil of the wild plant Elymus tsukushiensis.</title>
        <authorList>
            <person name="Ghim S.-Y."/>
            <person name="Hwang Y.-J."/>
            <person name="Son J.-S."/>
            <person name="Shin J.-H."/>
        </authorList>
    </citation>
    <scope>NUCLEOTIDE SEQUENCE [LARGE SCALE GENOMIC DNA]</scope>
    <source>
        <strain evidence="14 15">KUDC0627</strain>
    </source>
</reference>
<feature type="transmembrane region" description="Helical" evidence="11">
    <location>
        <begin position="806"/>
        <end position="832"/>
    </location>
</feature>
<dbReference type="Proteomes" id="UP000319263">
    <property type="component" value="Chromosome"/>
</dbReference>
<dbReference type="PROSITE" id="PS50893">
    <property type="entry name" value="ABC_TRANSPORTER_2"/>
    <property type="match status" value="2"/>
</dbReference>
<dbReference type="Pfam" id="PF00664">
    <property type="entry name" value="ABC_membrane"/>
    <property type="match status" value="2"/>
</dbReference>
<feature type="transmembrane region" description="Helical" evidence="11">
    <location>
        <begin position="944"/>
        <end position="963"/>
    </location>
</feature>
<feature type="transmembrane region" description="Helical" evidence="11">
    <location>
        <begin position="195"/>
        <end position="212"/>
    </location>
</feature>
<dbReference type="FunFam" id="3.40.50.300:FF:000299">
    <property type="entry name" value="ABC transporter ATP-binding protein/permease"/>
    <property type="match status" value="2"/>
</dbReference>
<dbReference type="PROSITE" id="PS00211">
    <property type="entry name" value="ABC_TRANSPORTER_1"/>
    <property type="match status" value="2"/>
</dbReference>
<feature type="transmembrane region" description="Helical" evidence="11">
    <location>
        <begin position="305"/>
        <end position="326"/>
    </location>
</feature>
<evidence type="ECO:0000256" key="11">
    <source>
        <dbReference type="SAM" id="Phobius"/>
    </source>
</evidence>
<name>A0A516PXN4_9ACTN</name>
<keyword evidence="7 11" id="KW-1133">Transmembrane helix</keyword>
<feature type="transmembrane region" description="Helical" evidence="11">
    <location>
        <begin position="731"/>
        <end position="752"/>
    </location>
</feature>
<feature type="domain" description="ABC transporter" evidence="12">
    <location>
        <begin position="374"/>
        <end position="610"/>
    </location>
</feature>
<dbReference type="InterPro" id="IPR011527">
    <property type="entry name" value="ABC1_TM_dom"/>
</dbReference>
<evidence type="ECO:0000256" key="4">
    <source>
        <dbReference type="ARBA" id="ARBA00022692"/>
    </source>
</evidence>
<dbReference type="InterPro" id="IPR027417">
    <property type="entry name" value="P-loop_NTPase"/>
</dbReference>
<comment type="similarity">
    <text evidence="9">Belongs to the ABC transporter superfamily. Lipid exporter (TC 3.A.1.106) family.</text>
</comment>
<keyword evidence="8 11" id="KW-0472">Membrane</keyword>
<keyword evidence="5" id="KW-0547">Nucleotide-binding</keyword>
<dbReference type="InterPro" id="IPR003593">
    <property type="entry name" value="AAA+_ATPase"/>
</dbReference>
<dbReference type="InterPro" id="IPR003439">
    <property type="entry name" value="ABC_transporter-like_ATP-bd"/>
</dbReference>
<feature type="transmembrane region" description="Helical" evidence="11">
    <location>
        <begin position="916"/>
        <end position="938"/>
    </location>
</feature>
<feature type="domain" description="ABC transmembrane type-1" evidence="13">
    <location>
        <begin position="699"/>
        <end position="981"/>
    </location>
</feature>
<dbReference type="CDD" id="cd18546">
    <property type="entry name" value="ABC_6TM_Rv0194_D2_like"/>
    <property type="match status" value="1"/>
</dbReference>
<keyword evidence="6 14" id="KW-0067">ATP-binding</keyword>
<dbReference type="SUPFAM" id="SSF90123">
    <property type="entry name" value="ABC transporter transmembrane region"/>
    <property type="match status" value="2"/>
</dbReference>
<gene>
    <name evidence="14" type="ORF">FOE78_08460</name>
</gene>
<feature type="domain" description="ABC transporter" evidence="12">
    <location>
        <begin position="1017"/>
        <end position="1241"/>
    </location>
</feature>
<evidence type="ECO:0000313" key="15">
    <source>
        <dbReference type="Proteomes" id="UP000319263"/>
    </source>
</evidence>
<keyword evidence="3" id="KW-1003">Cell membrane</keyword>
<dbReference type="GO" id="GO:0005524">
    <property type="term" value="F:ATP binding"/>
    <property type="evidence" value="ECO:0007669"/>
    <property type="project" value="UniProtKB-KW"/>
</dbReference>
<dbReference type="InterPro" id="IPR039421">
    <property type="entry name" value="Type_1_exporter"/>
</dbReference>
<organism evidence="14 15">
    <name type="scientific">Microlunatus elymi</name>
    <dbReference type="NCBI Taxonomy" id="2596828"/>
    <lineage>
        <taxon>Bacteria</taxon>
        <taxon>Bacillati</taxon>
        <taxon>Actinomycetota</taxon>
        <taxon>Actinomycetes</taxon>
        <taxon>Propionibacteriales</taxon>
        <taxon>Propionibacteriaceae</taxon>
        <taxon>Microlunatus</taxon>
    </lineage>
</organism>
<keyword evidence="4 11" id="KW-0812">Transmembrane</keyword>
<evidence type="ECO:0000256" key="1">
    <source>
        <dbReference type="ARBA" id="ARBA00004651"/>
    </source>
</evidence>
<feature type="transmembrane region" description="Helical" evidence="11">
    <location>
        <begin position="838"/>
        <end position="856"/>
    </location>
</feature>
<dbReference type="SUPFAM" id="SSF52540">
    <property type="entry name" value="P-loop containing nucleoside triphosphate hydrolases"/>
    <property type="match status" value="2"/>
</dbReference>
<feature type="transmembrane region" description="Helical" evidence="11">
    <location>
        <begin position="95"/>
        <end position="116"/>
    </location>
</feature>
<evidence type="ECO:0000256" key="5">
    <source>
        <dbReference type="ARBA" id="ARBA00022741"/>
    </source>
</evidence>
<comment type="subcellular location">
    <subcellularLocation>
        <location evidence="1">Cell membrane</location>
        <topology evidence="1">Multi-pass membrane protein</topology>
    </subcellularLocation>
</comment>
<dbReference type="GO" id="GO:0016887">
    <property type="term" value="F:ATP hydrolysis activity"/>
    <property type="evidence" value="ECO:0007669"/>
    <property type="project" value="InterPro"/>
</dbReference>
<dbReference type="GO" id="GO:0015421">
    <property type="term" value="F:ABC-type oligopeptide transporter activity"/>
    <property type="evidence" value="ECO:0007669"/>
    <property type="project" value="TreeGrafter"/>
</dbReference>
<sequence>MPPTALGTRPSALPGRTRDQSTVDRSEAGRSTGGGIEPTRTPSWRRRLLPLLKRHRRLLITTAVLAATYAALGSTLPLIQQIVLDDAIISHQRGLLPWLGLLAALGLTIGVLSMLWRYRSGKAALAIQHDIRNDIYDTLQRLDFSGHSQLQSGQLVSRASTDLRWVQMLISFIAEIAATTVGVTVSLVVMFRLSPMLAIIVVIIIVAVFLFTHRMRSRVHAAGWDSQQKEAELMTEIEEAVLGVRVVRAFGQEQAQTLRLHQALLNMFRARVRAVRLRAPFFASLMAGPQLGQVIIIALGGLMVISGHLSVGIFLAFSSYLTGLAGKARVIGMILSNLPQCQAAVDRIGDILDLRPDLTEPADPKPVPDQKGRIEFRQVGFGYADGDGHQVLRGLDLTVEAGESIALVGPSGCGKSTAMQLIGRFFDPTEGDVLVDGIDVREQSLRQLRTRVGMVFENSFLFSDTIANNIAYGRPDATADEIRAAARTAMADDFISKLDDGYDTVIGEQGMTLSGGQRQRVALARALLVDPDILLLDDATSSVDTKVEHEIHANLGPFLASRTAIMVAYRESTVRMADRVVLVDDGRVVDHGSHAELFDRSALYRDLFGELEAADDEAAGLLPAARRGDFAATASSWQSRQDVSGHPPADLETPPEVAAQIATLPDFDDDPEVDLEQEGRRSEPFKLVKFLTPYRYGLIAGLALVALETVLGLINPLLIREGVNAGMLGGSLPVLMMVCVAAATLAGGLYFVQRGSQLVTQRTTERLLVALRARVYGQLQRLGIDFYDRTQAGRIMTRMTSDIDAIAELLQVGLINLLMAILTFSGMSIVVLALDPRLALTVLCVVPPAAVATWWYRKRASVAYDEARERTSMLNSNLQESLAGIRVTHAYRREAYNLDRFAALGRDFMYWSRRSVFATSVYVGVIEILSTSATVAVLALGARFVGAGTLAVGTLLAFMLYLAQVFAPIQQLATVFDVYQRARAGLVRIRELLALRTSTPAADAPVRPDALAGDIELRGVRLRYAGTTSDALKRVDLHIPAGQRVAFVGRTGAGKSTTVKLVSRFYDPTDGQILVDGIGLEQYDLAAYRNRLGYVPQEPHLFTRTVRDNIAYGRPDATDAEVEAAARAVGAHEFISRMPDGYRQLITERGRSLSAGQRQLLCLARALIVDPSILILDEATSNLDLASERKVNQAMRVAAQGRTTLVVTHRPQSLHWVERVLVVSDGAIVGDQQPAEYLATM</sequence>
<feature type="transmembrane region" description="Helical" evidence="11">
    <location>
        <begin position="168"/>
        <end position="189"/>
    </location>
</feature>
<evidence type="ECO:0000259" key="13">
    <source>
        <dbReference type="PROSITE" id="PS50929"/>
    </source>
</evidence>
<dbReference type="OrthoDB" id="9806127at2"/>
<feature type="domain" description="ABC transmembrane type-1" evidence="13">
    <location>
        <begin position="60"/>
        <end position="340"/>
    </location>
</feature>
<feature type="transmembrane region" description="Helical" evidence="11">
    <location>
        <begin position="696"/>
        <end position="719"/>
    </location>
</feature>
<evidence type="ECO:0000256" key="7">
    <source>
        <dbReference type="ARBA" id="ARBA00022989"/>
    </source>
</evidence>
<dbReference type="GO" id="GO:0005886">
    <property type="term" value="C:plasma membrane"/>
    <property type="evidence" value="ECO:0007669"/>
    <property type="project" value="UniProtKB-SubCell"/>
</dbReference>
<feature type="transmembrane region" description="Helical" evidence="11">
    <location>
        <begin position="58"/>
        <end position="83"/>
    </location>
</feature>
<dbReference type="AlphaFoldDB" id="A0A516PXN4"/>
<accession>A0A516PXN4</accession>
<evidence type="ECO:0000256" key="9">
    <source>
        <dbReference type="ARBA" id="ARBA00061644"/>
    </source>
</evidence>
<feature type="transmembrane region" description="Helical" evidence="11">
    <location>
        <begin position="279"/>
        <end position="299"/>
    </location>
</feature>
<keyword evidence="15" id="KW-1185">Reference proteome</keyword>
<dbReference type="PANTHER" id="PTHR43394:SF1">
    <property type="entry name" value="ATP-BINDING CASSETTE SUB-FAMILY B MEMBER 10, MITOCHONDRIAL"/>
    <property type="match status" value="1"/>
</dbReference>
<keyword evidence="2" id="KW-0813">Transport</keyword>
<dbReference type="KEGG" id="mik:FOE78_08460"/>
<evidence type="ECO:0000256" key="3">
    <source>
        <dbReference type="ARBA" id="ARBA00022475"/>
    </source>
</evidence>
<dbReference type="PROSITE" id="PS50929">
    <property type="entry name" value="ABC_TM1F"/>
    <property type="match status" value="2"/>
</dbReference>
<dbReference type="Pfam" id="PF00005">
    <property type="entry name" value="ABC_tran"/>
    <property type="match status" value="2"/>
</dbReference>
<dbReference type="InterPro" id="IPR036640">
    <property type="entry name" value="ABC1_TM_sf"/>
</dbReference>
<evidence type="ECO:0000256" key="8">
    <source>
        <dbReference type="ARBA" id="ARBA00023136"/>
    </source>
</evidence>
<evidence type="ECO:0000256" key="10">
    <source>
        <dbReference type="SAM" id="MobiDB-lite"/>
    </source>
</evidence>
<dbReference type="Gene3D" id="3.40.50.300">
    <property type="entry name" value="P-loop containing nucleotide triphosphate hydrolases"/>
    <property type="match status" value="2"/>
</dbReference>
<evidence type="ECO:0000256" key="6">
    <source>
        <dbReference type="ARBA" id="ARBA00022840"/>
    </source>
</evidence>
<dbReference type="EMBL" id="CP041692">
    <property type="protein sequence ID" value="QDP95926.1"/>
    <property type="molecule type" value="Genomic_DNA"/>
</dbReference>
<feature type="region of interest" description="Disordered" evidence="10">
    <location>
        <begin position="1"/>
        <end position="41"/>
    </location>
</feature>
<dbReference type="PANTHER" id="PTHR43394">
    <property type="entry name" value="ATP-DEPENDENT PERMEASE MDL1, MITOCHONDRIAL"/>
    <property type="match status" value="1"/>
</dbReference>
<dbReference type="SMART" id="SM00382">
    <property type="entry name" value="AAA"/>
    <property type="match status" value="2"/>
</dbReference>
<feature type="compositionally biased region" description="Basic and acidic residues" evidence="10">
    <location>
        <begin position="16"/>
        <end position="28"/>
    </location>
</feature>
<dbReference type="CDD" id="cd18543">
    <property type="entry name" value="ABC_6TM_Rv0194_D1_like"/>
    <property type="match status" value="1"/>
</dbReference>
<evidence type="ECO:0000259" key="12">
    <source>
        <dbReference type="PROSITE" id="PS50893"/>
    </source>
</evidence>